<dbReference type="GO" id="GO:0016757">
    <property type="term" value="F:glycosyltransferase activity"/>
    <property type="evidence" value="ECO:0007669"/>
    <property type="project" value="UniProtKB-KW"/>
</dbReference>
<evidence type="ECO:0000313" key="6">
    <source>
        <dbReference type="EMBL" id="MFD1719461.1"/>
    </source>
</evidence>
<keyword evidence="1 6" id="KW-0328">Glycosyltransferase</keyword>
<name>A0ABW4L7T1_9MICO</name>
<dbReference type="SUPFAM" id="SSF53756">
    <property type="entry name" value="UDP-Glycosyltransferase/glycogen phosphorylase"/>
    <property type="match status" value="1"/>
</dbReference>
<dbReference type="InterPro" id="IPR001296">
    <property type="entry name" value="Glyco_trans_1"/>
</dbReference>
<dbReference type="PANTHER" id="PTHR45947">
    <property type="entry name" value="SULFOQUINOVOSYL TRANSFERASE SQD2"/>
    <property type="match status" value="1"/>
</dbReference>
<feature type="domain" description="Glycosyltransferase subfamily 4-like N-terminal" evidence="5">
    <location>
        <begin position="29"/>
        <end position="204"/>
    </location>
</feature>
<dbReference type="Proteomes" id="UP001597277">
    <property type="component" value="Unassembled WGS sequence"/>
</dbReference>
<feature type="domain" description="Glycosyl transferase family 1" evidence="4">
    <location>
        <begin position="221"/>
        <end position="383"/>
    </location>
</feature>
<organism evidence="6 7">
    <name type="scientific">Georgenia deserti</name>
    <dbReference type="NCBI Taxonomy" id="2093781"/>
    <lineage>
        <taxon>Bacteria</taxon>
        <taxon>Bacillati</taxon>
        <taxon>Actinomycetota</taxon>
        <taxon>Actinomycetes</taxon>
        <taxon>Micrococcales</taxon>
        <taxon>Bogoriellaceae</taxon>
        <taxon>Georgenia</taxon>
    </lineage>
</organism>
<dbReference type="InterPro" id="IPR028098">
    <property type="entry name" value="Glyco_trans_4-like_N"/>
</dbReference>
<sequence>MSPERIGYVLKMYPRFSETFVVSEILAREARGTEIEIFSLRPPNDPRFHDTLARVQAPVSYLARPRKAEDVWASLTAAYPQLPRLGPALPELLAADVSDAVQAVDLAEAVIARGITHLHAHFASLATTVARLASLLTDVPYSFTAHAKDLFHADVEPAENARKITDADHVVTVSDYNVRHIADRYPAASAGTPVHRVYNGLDLAAFPFSPPAAPERPVAAPELPTVAAVGRLVEKKGFDVLISAVAALRDAGQPVRCRILGGGDLEPHLRTQIHTLGVAELVELAGPQPQDRVRDAVAAADVLAAPCVVGADGNADGLPTVLLEAMALGTPVVSTDVTGIGEAVRHEVTGLQVPQHDAGALAGAITRLLGDSALAARLARSARALVEQEFDAARQAAQLDALVPGTNRPAGPAAATRSLGRTRDTSTSRARRVSEVTV</sequence>
<evidence type="ECO:0000259" key="5">
    <source>
        <dbReference type="Pfam" id="PF13439"/>
    </source>
</evidence>
<dbReference type="EC" id="2.4.-.-" evidence="6"/>
<feature type="region of interest" description="Disordered" evidence="3">
    <location>
        <begin position="403"/>
        <end position="438"/>
    </location>
</feature>
<evidence type="ECO:0000313" key="7">
    <source>
        <dbReference type="Proteomes" id="UP001597277"/>
    </source>
</evidence>
<evidence type="ECO:0000256" key="1">
    <source>
        <dbReference type="ARBA" id="ARBA00022676"/>
    </source>
</evidence>
<dbReference type="Pfam" id="PF00534">
    <property type="entry name" value="Glycos_transf_1"/>
    <property type="match status" value="1"/>
</dbReference>
<evidence type="ECO:0000256" key="3">
    <source>
        <dbReference type="SAM" id="MobiDB-lite"/>
    </source>
</evidence>
<evidence type="ECO:0000259" key="4">
    <source>
        <dbReference type="Pfam" id="PF00534"/>
    </source>
</evidence>
<gene>
    <name evidence="6" type="ORF">ACFSE6_16575</name>
</gene>
<keyword evidence="2 6" id="KW-0808">Transferase</keyword>
<dbReference type="CDD" id="cd03801">
    <property type="entry name" value="GT4_PimA-like"/>
    <property type="match status" value="1"/>
</dbReference>
<dbReference type="Pfam" id="PF13439">
    <property type="entry name" value="Glyco_transf_4"/>
    <property type="match status" value="1"/>
</dbReference>
<keyword evidence="7" id="KW-1185">Reference proteome</keyword>
<comment type="caution">
    <text evidence="6">The sequence shown here is derived from an EMBL/GenBank/DDBJ whole genome shotgun (WGS) entry which is preliminary data.</text>
</comment>
<proteinExistence type="predicted"/>
<accession>A0ABW4L7T1</accession>
<protein>
    <submittedName>
        <fullName evidence="6">Glycosyltransferase family 4 protein</fullName>
        <ecNumber evidence="6">2.4.-.-</ecNumber>
    </submittedName>
</protein>
<reference evidence="7" key="1">
    <citation type="journal article" date="2019" name="Int. J. Syst. Evol. Microbiol.">
        <title>The Global Catalogue of Microorganisms (GCM) 10K type strain sequencing project: providing services to taxonomists for standard genome sequencing and annotation.</title>
        <authorList>
            <consortium name="The Broad Institute Genomics Platform"/>
            <consortium name="The Broad Institute Genome Sequencing Center for Infectious Disease"/>
            <person name="Wu L."/>
            <person name="Ma J."/>
        </authorList>
    </citation>
    <scope>NUCLEOTIDE SEQUENCE [LARGE SCALE GENOMIC DNA]</scope>
    <source>
        <strain evidence="7">JCM 17130</strain>
    </source>
</reference>
<dbReference type="PANTHER" id="PTHR45947:SF14">
    <property type="entry name" value="SLL1723 PROTEIN"/>
    <property type="match status" value="1"/>
</dbReference>
<dbReference type="EMBL" id="JBHUEE010000010">
    <property type="protein sequence ID" value="MFD1719461.1"/>
    <property type="molecule type" value="Genomic_DNA"/>
</dbReference>
<evidence type="ECO:0000256" key="2">
    <source>
        <dbReference type="ARBA" id="ARBA00022679"/>
    </source>
</evidence>
<dbReference type="Gene3D" id="3.40.50.2000">
    <property type="entry name" value="Glycogen Phosphorylase B"/>
    <property type="match status" value="2"/>
</dbReference>
<dbReference type="InterPro" id="IPR050194">
    <property type="entry name" value="Glycosyltransferase_grp1"/>
</dbReference>
<dbReference type="RefSeq" id="WP_388009800.1">
    <property type="nucleotide sequence ID" value="NZ_JBHUEE010000010.1"/>
</dbReference>